<dbReference type="GeneID" id="5025049"/>
<dbReference type="OMA" id="VQAICNI"/>
<dbReference type="InterPro" id="IPR043535">
    <property type="entry name" value="TEDC1"/>
</dbReference>
<gene>
    <name evidence="2" type="ORF">GSPATT00008346001</name>
</gene>
<dbReference type="HOGENOM" id="CLU_623285_0_0_1"/>
<reference evidence="2 3" key="1">
    <citation type="journal article" date="2006" name="Nature">
        <title>Global trends of whole-genome duplications revealed by the ciliate Paramecium tetraurelia.</title>
        <authorList>
            <consortium name="Genoscope"/>
            <person name="Aury J.-M."/>
            <person name="Jaillon O."/>
            <person name="Duret L."/>
            <person name="Noel B."/>
            <person name="Jubin C."/>
            <person name="Porcel B.M."/>
            <person name="Segurens B."/>
            <person name="Daubin V."/>
            <person name="Anthouard V."/>
            <person name="Aiach N."/>
            <person name="Arnaiz O."/>
            <person name="Billaut A."/>
            <person name="Beisson J."/>
            <person name="Blanc I."/>
            <person name="Bouhouche K."/>
            <person name="Camara F."/>
            <person name="Duharcourt S."/>
            <person name="Guigo R."/>
            <person name="Gogendeau D."/>
            <person name="Katinka M."/>
            <person name="Keller A.-M."/>
            <person name="Kissmehl R."/>
            <person name="Klotz C."/>
            <person name="Koll F."/>
            <person name="Le Moue A."/>
            <person name="Lepere C."/>
            <person name="Malinsky S."/>
            <person name="Nowacki M."/>
            <person name="Nowak J.K."/>
            <person name="Plattner H."/>
            <person name="Poulain J."/>
            <person name="Ruiz F."/>
            <person name="Serrano V."/>
            <person name="Zagulski M."/>
            <person name="Dessen P."/>
            <person name="Betermier M."/>
            <person name="Weissenbach J."/>
            <person name="Scarpelli C."/>
            <person name="Schachter V."/>
            <person name="Sperling L."/>
            <person name="Meyer E."/>
            <person name="Cohen J."/>
            <person name="Wincker P."/>
        </authorList>
    </citation>
    <scope>NUCLEOTIDE SEQUENCE [LARGE SCALE GENOMIC DNA]</scope>
    <source>
        <strain evidence="2 3">Stock d4-2</strain>
    </source>
</reference>
<dbReference type="PANTHER" id="PTHR35076:SF1">
    <property type="entry name" value="TUBULIN EPSILON AND DELTA COMPLEX PROTEIN 1"/>
    <property type="match status" value="1"/>
</dbReference>
<accession>A0CM50</accession>
<dbReference type="Proteomes" id="UP000000600">
    <property type="component" value="Unassembled WGS sequence"/>
</dbReference>
<dbReference type="KEGG" id="ptm:GSPATT00008346001"/>
<dbReference type="RefSeq" id="XP_001439264.1">
    <property type="nucleotide sequence ID" value="XM_001439227.1"/>
</dbReference>
<evidence type="ECO:0000313" key="2">
    <source>
        <dbReference type="EMBL" id="CAK71867.1"/>
    </source>
</evidence>
<feature type="domain" description="Tubulin epsilon and delta complex protein 1" evidence="1">
    <location>
        <begin position="99"/>
        <end position="247"/>
    </location>
</feature>
<protein>
    <recommendedName>
        <fullName evidence="1">Tubulin epsilon and delta complex protein 1 domain-containing protein</fullName>
    </recommendedName>
</protein>
<dbReference type="eggNOG" id="ENOG502T203">
    <property type="taxonomic scope" value="Eukaryota"/>
</dbReference>
<evidence type="ECO:0000313" key="3">
    <source>
        <dbReference type="Proteomes" id="UP000000600"/>
    </source>
</evidence>
<name>A0CM50_PARTE</name>
<dbReference type="AlphaFoldDB" id="A0CM50"/>
<evidence type="ECO:0000259" key="1">
    <source>
        <dbReference type="Pfam" id="PF14970"/>
    </source>
</evidence>
<keyword evidence="3" id="KW-1185">Reference proteome</keyword>
<dbReference type="OrthoDB" id="9906141at2759"/>
<sequence>MQTVKETVQAICNILQAFGINNIDPNVFRQAKHNLSEAIKPISSIMHNLLILDLFDFEYKLNEITNTHADPDGLEIILLALRNSPFIIYKNGKPGMDYSSSRDLLLVVGQLLAESDIFDKYKKLIEKKVANLKIKLVNKPKEQDNEIPALKFVSEGSQVKDFENLNRIIRHQFKQLSCLFKRKEAQQNQIDKIVQQMNLKDFTVDQLLSLSDPDQLNEITANLKEIIQFLEFETSMHRHQEIFWAWLVRSDVIQESTVDEDKKDVRDHADYGFPDETIIFSPGQQMIKLIEHTQTKLQQLSDQFELFESISSQFEDVWEKVSQLLKEDPGSEQKLQQLQLQIHKIVAQNNIKLMSLKTFKEQVFSEKDLLYCQANDFIKYAIKHNFAQNSNHNESNGFEQKITYQQEHFAQRIEQLHQYIEDEAGRIKVHLKELVFYPLK</sequence>
<dbReference type="Pfam" id="PF14970">
    <property type="entry name" value="TEDC1"/>
    <property type="match status" value="1"/>
</dbReference>
<dbReference type="InParanoid" id="A0CM50"/>
<proteinExistence type="predicted"/>
<dbReference type="EMBL" id="CT868108">
    <property type="protein sequence ID" value="CAK71867.1"/>
    <property type="molecule type" value="Genomic_DNA"/>
</dbReference>
<organism evidence="2 3">
    <name type="scientific">Paramecium tetraurelia</name>
    <dbReference type="NCBI Taxonomy" id="5888"/>
    <lineage>
        <taxon>Eukaryota</taxon>
        <taxon>Sar</taxon>
        <taxon>Alveolata</taxon>
        <taxon>Ciliophora</taxon>
        <taxon>Intramacronucleata</taxon>
        <taxon>Oligohymenophorea</taxon>
        <taxon>Peniculida</taxon>
        <taxon>Parameciidae</taxon>
        <taxon>Paramecium</taxon>
    </lineage>
</organism>
<dbReference type="InterPro" id="IPR027996">
    <property type="entry name" value="TEDC1_dom"/>
</dbReference>
<dbReference type="PANTHER" id="PTHR35076">
    <property type="entry name" value="TUBULIN EPSILON AND DELTA COMPLEX PROTEIN 1"/>
    <property type="match status" value="1"/>
</dbReference>